<keyword evidence="1" id="KW-0418">Kinase</keyword>
<dbReference type="AlphaFoldDB" id="A6JZS9"/>
<protein>
    <submittedName>
        <fullName evidence="1">PCTAIRE-motif protein kinase 1, isoform CRA_e</fullName>
    </submittedName>
</protein>
<gene>
    <name evidence="1" type="primary">Pctk1</name>
    <name evidence="1" type="ORF">rCG_42939</name>
</gene>
<evidence type="ECO:0000313" key="1">
    <source>
        <dbReference type="EMBL" id="EDL97707.1"/>
    </source>
</evidence>
<accession>A6JZS9</accession>
<evidence type="ECO:0000313" key="2">
    <source>
        <dbReference type="Proteomes" id="UP000234681"/>
    </source>
</evidence>
<name>A6JZS9_RAT</name>
<feature type="non-terminal residue" evidence="1">
    <location>
        <position position="100"/>
    </location>
</feature>
<dbReference type="Proteomes" id="UP000234681">
    <property type="component" value="Chromosome X"/>
</dbReference>
<sequence length="100" mass="11336">MQYLCIQTVFCAMKSHSHPLRGRDPDPIQILTITRPWNWLWESMPQPLTFLPYLAFPAIGGPRTTREWEMDMVGPTFSLLQSRSQGLLPSQGLPSPALPS</sequence>
<proteinExistence type="predicted"/>
<dbReference type="EMBL" id="CH474009">
    <property type="protein sequence ID" value="EDL97707.1"/>
    <property type="molecule type" value="Genomic_DNA"/>
</dbReference>
<keyword evidence="1" id="KW-0808">Transferase</keyword>
<dbReference type="GO" id="GO:0016301">
    <property type="term" value="F:kinase activity"/>
    <property type="evidence" value="ECO:0007669"/>
    <property type="project" value="UniProtKB-KW"/>
</dbReference>
<organism evidence="1 2">
    <name type="scientific">Rattus norvegicus</name>
    <name type="common">Rat</name>
    <dbReference type="NCBI Taxonomy" id="10116"/>
    <lineage>
        <taxon>Eukaryota</taxon>
        <taxon>Metazoa</taxon>
        <taxon>Chordata</taxon>
        <taxon>Craniata</taxon>
        <taxon>Vertebrata</taxon>
        <taxon>Euteleostomi</taxon>
        <taxon>Mammalia</taxon>
        <taxon>Eutheria</taxon>
        <taxon>Euarchontoglires</taxon>
        <taxon>Glires</taxon>
        <taxon>Rodentia</taxon>
        <taxon>Myomorpha</taxon>
        <taxon>Muroidea</taxon>
        <taxon>Muridae</taxon>
        <taxon>Murinae</taxon>
        <taxon>Rattus</taxon>
    </lineage>
</organism>
<reference evidence="1 2" key="1">
    <citation type="submission" date="2005-09" db="EMBL/GenBank/DDBJ databases">
        <authorList>
            <person name="Mural R.J."/>
            <person name="Li P.W."/>
            <person name="Adams M.D."/>
            <person name="Amanatides P.G."/>
            <person name="Baden-Tillson H."/>
            <person name="Barnstead M."/>
            <person name="Chin S.H."/>
            <person name="Dew I."/>
            <person name="Evans C.A."/>
            <person name="Ferriera S."/>
            <person name="Flanigan M."/>
            <person name="Fosler C."/>
            <person name="Glodek A."/>
            <person name="Gu Z."/>
            <person name="Holt R.A."/>
            <person name="Jennings D."/>
            <person name="Kraft C.L."/>
            <person name="Lu F."/>
            <person name="Nguyen T."/>
            <person name="Nusskern D.R."/>
            <person name="Pfannkoch C.M."/>
            <person name="Sitter C."/>
            <person name="Sutton G.G."/>
            <person name="Venter J.C."/>
            <person name="Wang Z."/>
            <person name="Woodage T."/>
            <person name="Zheng X.H."/>
            <person name="Zhong F."/>
        </authorList>
    </citation>
    <scope>NUCLEOTIDE SEQUENCE [LARGE SCALE GENOMIC DNA]</scope>
    <source>
        <strain>BN</strain>
        <strain evidence="2">Sprague-Dawley</strain>
    </source>
</reference>